<evidence type="ECO:0000256" key="1">
    <source>
        <dbReference type="SAM" id="MobiDB-lite"/>
    </source>
</evidence>
<gene>
    <name evidence="2" type="ORF">Shyd_13750</name>
</gene>
<comment type="caution">
    <text evidence="2">The sequence shown here is derived from an EMBL/GenBank/DDBJ whole genome shotgun (WGS) entry which is preliminary data.</text>
</comment>
<evidence type="ECO:0000313" key="2">
    <source>
        <dbReference type="EMBL" id="GHI20004.1"/>
    </source>
</evidence>
<sequence>MSVVGGILESARKEKNPEIPGGSISTHTTLPVRKRADRLKAGDYVKGPNGTAAEILSIEEGVNQDNRKCLILRLYREGVMVVKEYRFVDSYPVRDR</sequence>
<keyword evidence="3" id="KW-1185">Reference proteome</keyword>
<dbReference type="EMBL" id="BNDW01000004">
    <property type="protein sequence ID" value="GHI20004.1"/>
    <property type="molecule type" value="Genomic_DNA"/>
</dbReference>
<name>A0ABQ3P4Q6_9ACTN</name>
<organism evidence="2 3">
    <name type="scientific">Streptomyces hydrogenans</name>
    <dbReference type="NCBI Taxonomy" id="1873719"/>
    <lineage>
        <taxon>Bacteria</taxon>
        <taxon>Bacillati</taxon>
        <taxon>Actinomycetota</taxon>
        <taxon>Actinomycetes</taxon>
        <taxon>Kitasatosporales</taxon>
        <taxon>Streptomycetaceae</taxon>
        <taxon>Streptomyces</taxon>
    </lineage>
</organism>
<evidence type="ECO:0000313" key="3">
    <source>
        <dbReference type="Proteomes" id="UP001052739"/>
    </source>
</evidence>
<dbReference type="Proteomes" id="UP001052739">
    <property type="component" value="Unassembled WGS sequence"/>
</dbReference>
<feature type="region of interest" description="Disordered" evidence="1">
    <location>
        <begin position="1"/>
        <end position="32"/>
    </location>
</feature>
<accession>A0ABQ3P4Q6</accession>
<reference evidence="2" key="1">
    <citation type="submission" date="2024-05" db="EMBL/GenBank/DDBJ databases">
        <title>Whole genome shotgun sequence of Streptomyces hydrogenans NBRC 13475.</title>
        <authorList>
            <person name="Komaki H."/>
            <person name="Tamura T."/>
        </authorList>
    </citation>
    <scope>NUCLEOTIDE SEQUENCE</scope>
    <source>
        <strain evidence="2">NBRC 13475</strain>
    </source>
</reference>
<proteinExistence type="predicted"/>
<protein>
    <submittedName>
        <fullName evidence="2">Uncharacterized protein</fullName>
    </submittedName>
</protein>